<evidence type="ECO:0000259" key="6">
    <source>
        <dbReference type="PROSITE" id="PS51379"/>
    </source>
</evidence>
<organism evidence="8 9">
    <name type="scientific">Candidatus Flavonifractor merdigallinarum</name>
    <dbReference type="NCBI Taxonomy" id="2838589"/>
    <lineage>
        <taxon>Bacteria</taxon>
        <taxon>Bacillati</taxon>
        <taxon>Bacillota</taxon>
        <taxon>Clostridia</taxon>
        <taxon>Eubacteriales</taxon>
        <taxon>Oscillospiraceae</taxon>
        <taxon>Flavonifractor</taxon>
    </lineage>
</organism>
<keyword evidence="4" id="KW-0411">Iron-sulfur</keyword>
<dbReference type="InterPro" id="IPR017896">
    <property type="entry name" value="4Fe4S_Fe-S-bd"/>
</dbReference>
<proteinExistence type="predicted"/>
<evidence type="ECO:0000256" key="1">
    <source>
        <dbReference type="ARBA" id="ARBA00022485"/>
    </source>
</evidence>
<dbReference type="SUPFAM" id="SSF53920">
    <property type="entry name" value="Fe-only hydrogenase"/>
    <property type="match status" value="1"/>
</dbReference>
<evidence type="ECO:0000313" key="8">
    <source>
        <dbReference type="EMBL" id="HIY20401.1"/>
    </source>
</evidence>
<evidence type="ECO:0000259" key="7">
    <source>
        <dbReference type="PROSITE" id="PS51656"/>
    </source>
</evidence>
<dbReference type="Gene3D" id="3.30.70.20">
    <property type="match status" value="1"/>
</dbReference>
<evidence type="ECO:0000256" key="3">
    <source>
        <dbReference type="ARBA" id="ARBA00023004"/>
    </source>
</evidence>
<dbReference type="PANTHER" id="PTHR11615">
    <property type="entry name" value="NITRATE, FORMATE, IRON DEHYDROGENASE"/>
    <property type="match status" value="1"/>
</dbReference>
<evidence type="ECO:0000313" key="9">
    <source>
        <dbReference type="Proteomes" id="UP000823868"/>
    </source>
</evidence>
<evidence type="ECO:0000256" key="4">
    <source>
        <dbReference type="ARBA" id="ARBA00023014"/>
    </source>
</evidence>
<reference evidence="8" key="1">
    <citation type="journal article" date="2021" name="PeerJ">
        <title>Extensive microbial diversity within the chicken gut microbiome revealed by metagenomics and culture.</title>
        <authorList>
            <person name="Gilroy R."/>
            <person name="Ravi A."/>
            <person name="Getino M."/>
            <person name="Pursley I."/>
            <person name="Horton D.L."/>
            <person name="Alikhan N.F."/>
            <person name="Baker D."/>
            <person name="Gharbi K."/>
            <person name="Hall N."/>
            <person name="Watson M."/>
            <person name="Adriaenssens E.M."/>
            <person name="Foster-Nyarko E."/>
            <person name="Jarju S."/>
            <person name="Secka A."/>
            <person name="Antonio M."/>
            <person name="Oren A."/>
            <person name="Chaudhuri R.R."/>
            <person name="La Ragione R."/>
            <person name="Hildebrand F."/>
            <person name="Pallen M.J."/>
        </authorList>
    </citation>
    <scope>NUCLEOTIDE SEQUENCE</scope>
    <source>
        <strain evidence="8">ChiBcec16_6824</strain>
    </source>
</reference>
<keyword evidence="1" id="KW-0004">4Fe-4S</keyword>
<dbReference type="GO" id="GO:0051539">
    <property type="term" value="F:4 iron, 4 sulfur cluster binding"/>
    <property type="evidence" value="ECO:0007669"/>
    <property type="project" value="UniProtKB-KW"/>
</dbReference>
<accession>A0A9D2BWT4</accession>
<dbReference type="PROSITE" id="PS51379">
    <property type="entry name" value="4FE4S_FER_2"/>
    <property type="match status" value="2"/>
</dbReference>
<keyword evidence="2" id="KW-0479">Metal-binding</keyword>
<gene>
    <name evidence="8" type="ORF">H9841_00680</name>
</gene>
<protein>
    <submittedName>
        <fullName evidence="8">4Fe-4S binding protein</fullName>
    </submittedName>
</protein>
<dbReference type="Gene3D" id="1.10.15.40">
    <property type="entry name" value="Electron transport complex subunit B, putative Fe-S cluster"/>
    <property type="match status" value="1"/>
</dbReference>
<dbReference type="InterPro" id="IPR017900">
    <property type="entry name" value="4Fe4S_Fe_S_CS"/>
</dbReference>
<sequence length="448" mass="49514">MTAMEHSVVLDYTRCRGCTTCIKTCPTEAIRVRRGKARILSDRCIDCGRCIQVCPHRAMKPLSDSLDRLKQYPYCVAVPEPSLYGQFHHLGNVDLILGGLLKVGFNKVFEAAKAAEILAEYVSQREKESPRRALPLISPQCPAILRLIRIRFPHLIEHLDPLVMPMELAATLARKEACAETGLPPEEIGVFAIVPCPAKVTAAHSPEGLDAPVLDGAFSIQELYLRLLRPMEELKDPLPLMASGKVGMGVAIAGGESRSRQAQRYVAVDGIENCIQMLEEIEDERQPEVDFIELSACTQGCVGGCLNVENPYIAKMRIQRMMEELPAFTWPAEPEELDREITTFSRMPQYSPAFRLDPDRAEAMAKHLRIEAFEATLPGLHCGSCGAPNCHAFAEDVVQGRSSADDCIFKVRERMRDVAGPDGTDAYLPPPFRQKKQTAKDGAQSGTV</sequence>
<dbReference type="SUPFAM" id="SSF54862">
    <property type="entry name" value="4Fe-4S ferredoxins"/>
    <property type="match status" value="1"/>
</dbReference>
<evidence type="ECO:0000256" key="2">
    <source>
        <dbReference type="ARBA" id="ARBA00022723"/>
    </source>
</evidence>
<dbReference type="PROSITE" id="PS51656">
    <property type="entry name" value="4FE4S"/>
    <property type="match status" value="1"/>
</dbReference>
<dbReference type="PROSITE" id="PS00198">
    <property type="entry name" value="4FE4S_FER_1"/>
    <property type="match status" value="1"/>
</dbReference>
<feature type="domain" description="4Fe-4S ferredoxin-type" evidence="6">
    <location>
        <begin position="6"/>
        <end position="35"/>
    </location>
</feature>
<dbReference type="AlphaFoldDB" id="A0A9D2BWT4"/>
<dbReference type="Proteomes" id="UP000823868">
    <property type="component" value="Unassembled WGS sequence"/>
</dbReference>
<dbReference type="EMBL" id="DXDX01000013">
    <property type="protein sequence ID" value="HIY20401.1"/>
    <property type="molecule type" value="Genomic_DNA"/>
</dbReference>
<comment type="caution">
    <text evidence="8">The sequence shown here is derived from an EMBL/GenBank/DDBJ whole genome shotgun (WGS) entry which is preliminary data.</text>
</comment>
<dbReference type="InterPro" id="IPR007202">
    <property type="entry name" value="4Fe-4S_dom"/>
</dbReference>
<dbReference type="Pfam" id="PF02906">
    <property type="entry name" value="Fe_hyd_lg_C"/>
    <property type="match status" value="2"/>
</dbReference>
<dbReference type="Gene3D" id="3.40.950.10">
    <property type="entry name" value="Fe-only Hydrogenase (Larger Subunit), Chain L, domain 3"/>
    <property type="match status" value="1"/>
</dbReference>
<feature type="domain" description="4Fe-4S ferredoxin-type" evidence="6">
    <location>
        <begin position="36"/>
        <end position="64"/>
    </location>
</feature>
<dbReference type="Pfam" id="PF13237">
    <property type="entry name" value="Fer4_10"/>
    <property type="match status" value="1"/>
</dbReference>
<dbReference type="GO" id="GO:0046872">
    <property type="term" value="F:metal ion binding"/>
    <property type="evidence" value="ECO:0007669"/>
    <property type="project" value="UniProtKB-KW"/>
</dbReference>
<name>A0A9D2BWT4_9FIRM</name>
<keyword evidence="3" id="KW-0408">Iron</keyword>
<reference evidence="8" key="2">
    <citation type="submission" date="2021-04" db="EMBL/GenBank/DDBJ databases">
        <authorList>
            <person name="Gilroy R."/>
        </authorList>
    </citation>
    <scope>NUCLEOTIDE SEQUENCE</scope>
    <source>
        <strain evidence="8">ChiBcec16_6824</strain>
    </source>
</reference>
<dbReference type="InterPro" id="IPR009016">
    <property type="entry name" value="Fe_hydrogenase"/>
</dbReference>
<dbReference type="InterPro" id="IPR004108">
    <property type="entry name" value="Fe_hydrogenase_lsu_C"/>
</dbReference>
<dbReference type="Pfam" id="PF04060">
    <property type="entry name" value="FeS"/>
    <property type="match status" value="1"/>
</dbReference>
<feature type="domain" description="4Fe-4S" evidence="7">
    <location>
        <begin position="365"/>
        <end position="424"/>
    </location>
</feature>
<feature type="region of interest" description="Disordered" evidence="5">
    <location>
        <begin position="419"/>
        <end position="448"/>
    </location>
</feature>
<evidence type="ECO:0000256" key="5">
    <source>
        <dbReference type="SAM" id="MobiDB-lite"/>
    </source>
</evidence>
<dbReference type="InterPro" id="IPR050340">
    <property type="entry name" value="Cytosolic_Fe-S_CAF"/>
</dbReference>